<evidence type="ECO:0000256" key="3">
    <source>
        <dbReference type="ARBA" id="ARBA00022448"/>
    </source>
</evidence>
<reference evidence="12 13" key="1">
    <citation type="journal article" date="2018" name="BMC Genomics">
        <title>The genome of Naegleria lovaniensis, the basis for a comparative approach to unravel pathogenicity factors of the human pathogenic amoeba N. fowleri.</title>
        <authorList>
            <person name="Liechti N."/>
            <person name="Schurch N."/>
            <person name="Bruggmann R."/>
            <person name="Wittwer M."/>
        </authorList>
    </citation>
    <scope>NUCLEOTIDE SEQUENCE [LARGE SCALE GENOMIC DNA]</scope>
    <source>
        <strain evidence="12 13">ATCC 30569</strain>
    </source>
</reference>
<dbReference type="PANTHER" id="PTHR45624:SF10">
    <property type="entry name" value="SLC (SOLUTE CARRIER) HOMOLOG"/>
    <property type="match status" value="1"/>
</dbReference>
<dbReference type="InterPro" id="IPR002067">
    <property type="entry name" value="MCP"/>
</dbReference>
<dbReference type="GeneID" id="68098256"/>
<dbReference type="RefSeq" id="XP_044547688.1">
    <property type="nucleotide sequence ID" value="XM_044695592.1"/>
</dbReference>
<dbReference type="Proteomes" id="UP000816034">
    <property type="component" value="Unassembled WGS sequence"/>
</dbReference>
<dbReference type="InterPro" id="IPR023395">
    <property type="entry name" value="MCP_dom_sf"/>
</dbReference>
<evidence type="ECO:0000256" key="7">
    <source>
        <dbReference type="ARBA" id="ARBA00023128"/>
    </source>
</evidence>
<comment type="caution">
    <text evidence="12">The sequence shown here is derived from an EMBL/GenBank/DDBJ whole genome shotgun (WGS) entry which is preliminary data.</text>
</comment>
<evidence type="ECO:0000256" key="6">
    <source>
        <dbReference type="ARBA" id="ARBA00022989"/>
    </source>
</evidence>
<proteinExistence type="inferred from homology"/>
<evidence type="ECO:0000256" key="4">
    <source>
        <dbReference type="ARBA" id="ARBA00022692"/>
    </source>
</evidence>
<feature type="repeat" description="Solcar" evidence="9">
    <location>
        <begin position="271"/>
        <end position="362"/>
    </location>
</feature>
<keyword evidence="7" id="KW-0496">Mitochondrion</keyword>
<dbReference type="InterPro" id="IPR050567">
    <property type="entry name" value="Mitochondrial_Carrier"/>
</dbReference>
<evidence type="ECO:0000256" key="10">
    <source>
        <dbReference type="RuleBase" id="RU000488"/>
    </source>
</evidence>
<keyword evidence="13" id="KW-1185">Reference proteome</keyword>
<evidence type="ECO:0000256" key="1">
    <source>
        <dbReference type="ARBA" id="ARBA00004225"/>
    </source>
</evidence>
<protein>
    <recommendedName>
        <fullName evidence="14">Mitochondrial carrier protein</fullName>
    </recommendedName>
</protein>
<evidence type="ECO:0000256" key="9">
    <source>
        <dbReference type="PROSITE-ProRule" id="PRU00282"/>
    </source>
</evidence>
<organism evidence="12 13">
    <name type="scientific">Naegleria lovaniensis</name>
    <name type="common">Amoeba</name>
    <dbReference type="NCBI Taxonomy" id="51637"/>
    <lineage>
        <taxon>Eukaryota</taxon>
        <taxon>Discoba</taxon>
        <taxon>Heterolobosea</taxon>
        <taxon>Tetramitia</taxon>
        <taxon>Eutetramitia</taxon>
        <taxon>Vahlkampfiidae</taxon>
        <taxon>Naegleria</taxon>
    </lineage>
</organism>
<dbReference type="GO" id="GO:0022857">
    <property type="term" value="F:transmembrane transporter activity"/>
    <property type="evidence" value="ECO:0007669"/>
    <property type="project" value="TreeGrafter"/>
</dbReference>
<keyword evidence="8 9" id="KW-0472">Membrane</keyword>
<dbReference type="PROSITE" id="PS50920">
    <property type="entry name" value="SOLCAR"/>
    <property type="match status" value="3"/>
</dbReference>
<comment type="subcellular location">
    <subcellularLocation>
        <location evidence="1">Mitochondrion membrane</location>
        <topology evidence="1">Multi-pass membrane protein</topology>
    </subcellularLocation>
</comment>
<feature type="repeat" description="Solcar" evidence="9">
    <location>
        <begin position="176"/>
        <end position="268"/>
    </location>
</feature>
<dbReference type="AlphaFoldDB" id="A0AA88KHP2"/>
<sequence>MGKGQDMHEINQEKERSINVIGHDVTASNSAVAASVLNSEDATSLFVEYQQQQGLDGKPALGDGNNHTASFEAMPFWKDFVAGNIGGMCGILAGHPFDTLKVRIQTQPQKYNGDIFNTLYRIVRNEGIHGLYKGLASPLLGVGILNSIIFGVYGNTMRALDEYRGRNRGVITSDFLYYGDVFLAGSFAGLINCPICSPLELVKTRLQIQDQSKLDLSKRYYTGPLDCFIKTWKSNGIRGIYKGFNSTLVRDVPSYGAYFVMYEYLKERYGEDPLALFLSGGFAGIGCWYLSYWSDAIKSRIQALPDPPQVGHDKYKGFIDCCIKSYKAEGYMVFFRGLNSSIVRAFPLNAVTFLAYETAMKIL</sequence>
<name>A0AA88KHP2_NAELO</name>
<keyword evidence="4 9" id="KW-0812">Transmembrane</keyword>
<feature type="repeat" description="Solcar" evidence="9">
    <location>
        <begin position="74"/>
        <end position="159"/>
    </location>
</feature>
<evidence type="ECO:0000313" key="13">
    <source>
        <dbReference type="Proteomes" id="UP000816034"/>
    </source>
</evidence>
<evidence type="ECO:0000256" key="11">
    <source>
        <dbReference type="SAM" id="Phobius"/>
    </source>
</evidence>
<keyword evidence="6 11" id="KW-1133">Transmembrane helix</keyword>
<evidence type="ECO:0000256" key="8">
    <source>
        <dbReference type="ARBA" id="ARBA00023136"/>
    </source>
</evidence>
<dbReference type="PRINTS" id="PR00926">
    <property type="entry name" value="MITOCARRIER"/>
</dbReference>
<keyword evidence="5" id="KW-0677">Repeat</keyword>
<evidence type="ECO:0000256" key="2">
    <source>
        <dbReference type="ARBA" id="ARBA00006375"/>
    </source>
</evidence>
<dbReference type="PANTHER" id="PTHR45624">
    <property type="entry name" value="MITOCHONDRIAL BASIC AMINO ACIDS TRANSPORTER-RELATED"/>
    <property type="match status" value="1"/>
</dbReference>
<comment type="similarity">
    <text evidence="2 10">Belongs to the mitochondrial carrier (TC 2.A.29) family.</text>
</comment>
<dbReference type="EMBL" id="PYSW02000025">
    <property type="protein sequence ID" value="KAG2382009.1"/>
    <property type="molecule type" value="Genomic_DNA"/>
</dbReference>
<dbReference type="SUPFAM" id="SSF103506">
    <property type="entry name" value="Mitochondrial carrier"/>
    <property type="match status" value="1"/>
</dbReference>
<dbReference type="GO" id="GO:0031966">
    <property type="term" value="C:mitochondrial membrane"/>
    <property type="evidence" value="ECO:0007669"/>
    <property type="project" value="UniProtKB-SubCell"/>
</dbReference>
<feature type="transmembrane region" description="Helical" evidence="11">
    <location>
        <begin position="274"/>
        <end position="293"/>
    </location>
</feature>
<evidence type="ECO:0000313" key="12">
    <source>
        <dbReference type="EMBL" id="KAG2382009.1"/>
    </source>
</evidence>
<accession>A0AA88KHP2</accession>
<evidence type="ECO:0008006" key="14">
    <source>
        <dbReference type="Google" id="ProtNLM"/>
    </source>
</evidence>
<feature type="transmembrane region" description="Helical" evidence="11">
    <location>
        <begin position="131"/>
        <end position="155"/>
    </location>
</feature>
<dbReference type="Gene3D" id="1.50.40.10">
    <property type="entry name" value="Mitochondrial carrier domain"/>
    <property type="match status" value="2"/>
</dbReference>
<evidence type="ECO:0000256" key="5">
    <source>
        <dbReference type="ARBA" id="ARBA00022737"/>
    </source>
</evidence>
<feature type="transmembrane region" description="Helical" evidence="11">
    <location>
        <begin position="175"/>
        <end position="195"/>
    </location>
</feature>
<gene>
    <name evidence="12" type="ORF">C9374_005801</name>
</gene>
<keyword evidence="3 10" id="KW-0813">Transport</keyword>
<dbReference type="Pfam" id="PF00153">
    <property type="entry name" value="Mito_carr"/>
    <property type="match status" value="3"/>
</dbReference>
<dbReference type="InterPro" id="IPR018108">
    <property type="entry name" value="MCP_transmembrane"/>
</dbReference>